<evidence type="ECO:0000313" key="1">
    <source>
        <dbReference type="EMBL" id="UPT84271.1"/>
    </source>
</evidence>
<proteinExistence type="predicted"/>
<dbReference type="Proteomes" id="UP000551709">
    <property type="component" value="Chromosome"/>
</dbReference>
<dbReference type="EMBL" id="CP096255">
    <property type="protein sequence ID" value="UPT84271.1"/>
    <property type="molecule type" value="Genomic_DNA"/>
</dbReference>
<dbReference type="InterPro" id="IPR000073">
    <property type="entry name" value="AB_hydrolase_1"/>
</dbReference>
<dbReference type="RefSeq" id="WP_224580719.1">
    <property type="nucleotide sequence ID" value="NZ_CP096255.1"/>
</dbReference>
<keyword evidence="1" id="KW-0378">Hydrolase</keyword>
<dbReference type="InterPro" id="IPR029058">
    <property type="entry name" value="AB_hydrolase_fold"/>
</dbReference>
<dbReference type="Gene3D" id="3.40.50.1820">
    <property type="entry name" value="alpha/beta hydrolase"/>
    <property type="match status" value="1"/>
</dbReference>
<dbReference type="PANTHER" id="PTHR43433">
    <property type="entry name" value="HYDROLASE, ALPHA/BETA FOLD FAMILY PROTEIN"/>
    <property type="match status" value="1"/>
</dbReference>
<dbReference type="GO" id="GO:0016787">
    <property type="term" value="F:hydrolase activity"/>
    <property type="evidence" value="ECO:0007669"/>
    <property type="project" value="UniProtKB-KW"/>
</dbReference>
<reference evidence="1" key="1">
    <citation type="journal article" date="2017" name="Syst. Appl. Microbiol.">
        <title>Soybeans inoculated with root zone soils of Canadian native legumes harbour diverse and novel Bradyrhizobium spp. that possess agricultural potential.</title>
        <authorList>
            <person name="Bromfield E.S.P."/>
            <person name="Cloutier S."/>
            <person name="Tambong J.T."/>
            <person name="Tran Thi T.V."/>
        </authorList>
    </citation>
    <scope>NUCLEOTIDE SEQUENCE</scope>
    <source>
        <strain evidence="1">1S5</strain>
    </source>
</reference>
<organism evidence="1 2">
    <name type="scientific">Bradyrhizobium barranii subsp. apii</name>
    <dbReference type="NCBI Taxonomy" id="2819348"/>
    <lineage>
        <taxon>Bacteria</taxon>
        <taxon>Pseudomonadati</taxon>
        <taxon>Pseudomonadota</taxon>
        <taxon>Alphaproteobacteria</taxon>
        <taxon>Hyphomicrobiales</taxon>
        <taxon>Nitrobacteraceae</taxon>
        <taxon>Bradyrhizobium</taxon>
        <taxon>Bradyrhizobium barranii</taxon>
    </lineage>
</organism>
<accession>A0A8T5VIK6</accession>
<dbReference type="PANTHER" id="PTHR43433:SF5">
    <property type="entry name" value="AB HYDROLASE-1 DOMAIN-CONTAINING PROTEIN"/>
    <property type="match status" value="1"/>
</dbReference>
<dbReference type="AlphaFoldDB" id="A0A8T5VIK6"/>
<dbReference type="SUPFAM" id="SSF53474">
    <property type="entry name" value="alpha/beta-Hydrolases"/>
    <property type="match status" value="1"/>
</dbReference>
<reference evidence="1" key="2">
    <citation type="submission" date="2022-04" db="EMBL/GenBank/DDBJ databases">
        <authorList>
            <person name="Bromfield E.S.P."/>
            <person name="Cloutier S."/>
        </authorList>
    </citation>
    <scope>NUCLEOTIDE SEQUENCE</scope>
    <source>
        <strain evidence="1">1S5</strain>
    </source>
</reference>
<protein>
    <submittedName>
        <fullName evidence="1">Alpha/beta hydrolase</fullName>
    </submittedName>
</protein>
<dbReference type="Pfam" id="PF00561">
    <property type="entry name" value="Abhydrolase_1"/>
    <property type="match status" value="1"/>
</dbReference>
<dbReference type="InterPro" id="IPR050471">
    <property type="entry name" value="AB_hydrolase"/>
</dbReference>
<sequence>MTQLDIANQDALTLETAPTRYIEGQGIRFAYRRLGPATGTPLVLLQHFSGNIDGWDPAVVNALAADRPVIAFDNAGVGRSTGQTPDNVATMARDAVDFIDLLGLLEVDLLGFSLGGCVAQQIAAEHGLLVRKLILVGTAPKGGEEHLLAVLQQAFSQTDVPAPRLPLFFTNSSASRSSGLAFLKRTKVRKDDRDTDNGSAVTDPQAKALITWCATPDPGHAILRAIRQPVLVVSGSHVPQAHFIHENCYRGQNDNR</sequence>
<gene>
    <name evidence="1" type="ORF">HAP41_0000028285</name>
</gene>
<name>A0A8T5VIK6_9BRAD</name>
<evidence type="ECO:0000313" key="2">
    <source>
        <dbReference type="Proteomes" id="UP000551709"/>
    </source>
</evidence>